<name>A0A5J6WVV1_9GAMM</name>
<dbReference type="SUPFAM" id="SSF53756">
    <property type="entry name" value="UDP-Glycosyltransferase/glycogen phosphorylase"/>
    <property type="match status" value="1"/>
</dbReference>
<accession>A0A5J6WVV1</accession>
<evidence type="ECO:0000313" key="2">
    <source>
        <dbReference type="Proteomes" id="UP000594034"/>
    </source>
</evidence>
<dbReference type="EMBL" id="CP040449">
    <property type="protein sequence ID" value="QFI53445.1"/>
    <property type="molecule type" value="Genomic_DNA"/>
</dbReference>
<dbReference type="KEGG" id="asim:FE240_01180"/>
<keyword evidence="2" id="KW-1185">Reference proteome</keyword>
<dbReference type="InterPro" id="IPR005262">
    <property type="entry name" value="MJ1255-like"/>
</dbReference>
<dbReference type="GO" id="GO:0016740">
    <property type="term" value="F:transferase activity"/>
    <property type="evidence" value="ECO:0007669"/>
    <property type="project" value="UniProtKB-KW"/>
</dbReference>
<keyword evidence="1" id="KW-0808">Transferase</keyword>
<dbReference type="Gene3D" id="3.40.50.2000">
    <property type="entry name" value="Glycogen Phosphorylase B"/>
    <property type="match status" value="2"/>
</dbReference>
<protein>
    <submittedName>
        <fullName evidence="1">Glycosyltransferase</fullName>
    </submittedName>
</protein>
<dbReference type="NCBIfam" id="TIGR00661">
    <property type="entry name" value="MJ1255"/>
    <property type="match status" value="1"/>
</dbReference>
<reference evidence="1 2" key="1">
    <citation type="submission" date="2019-05" db="EMBL/GenBank/DDBJ databases">
        <title>OXA-830, a novel chromosomally encoded expanded-spectrum class D beta-lactamase in Aeromonas simiae.</title>
        <authorList>
            <person name="Zhou W."/>
            <person name="Chen Q."/>
        </authorList>
    </citation>
    <scope>NUCLEOTIDE SEQUENCE [LARGE SCALE GENOMIC DNA]</scope>
    <source>
        <strain evidence="1 2">A6</strain>
    </source>
</reference>
<evidence type="ECO:0000313" key="1">
    <source>
        <dbReference type="EMBL" id="QFI53445.1"/>
    </source>
</evidence>
<organism evidence="1 2">
    <name type="scientific">Aeromonas simiae</name>
    <dbReference type="NCBI Taxonomy" id="218936"/>
    <lineage>
        <taxon>Bacteria</taxon>
        <taxon>Pseudomonadati</taxon>
        <taxon>Pseudomonadota</taxon>
        <taxon>Gammaproteobacteria</taxon>
        <taxon>Aeromonadales</taxon>
        <taxon>Aeromonadaceae</taxon>
        <taxon>Aeromonas</taxon>
    </lineage>
</organism>
<dbReference type="Pfam" id="PF13528">
    <property type="entry name" value="Glyco_trans_1_3"/>
    <property type="match status" value="1"/>
</dbReference>
<dbReference type="Proteomes" id="UP000594034">
    <property type="component" value="Chromosome"/>
</dbReference>
<dbReference type="AlphaFoldDB" id="A0A5J6WVV1"/>
<sequence>MRILFGVQGTGNGHIARSRTLARALANQGAEVDYLFSGRPKGTYFDMEAFGHYRTRHGLTFSCRDGRLSLLQTLLKCRPRVFWNELSALDCREYDLVVSDFEPLTAHAARRQGVPTLGISHQASFAWPVPRWGEGLAERLLMRHFAPVQRHIGLHWFHFGAPLLPPIVDPLEPLRERGRFLVYLPFEHPAAIHALLSRFSSHHFACFHPGVVQVQEWQNVVFYPPARQPFLDVLRSCRGVICNAGFELASEALSLGKMLLVKPLRGQFEQLSNGKTLALMGLATLMDELDPTVLRGWIDSEPPGRVTWPDVAQALAHWVLAGEEEPLSELSARLWRRTRFPEEVAERLCELEGAASWAPASWWLRSVVD</sequence>
<gene>
    <name evidence="1" type="ORF">FE240_01180</name>
</gene>
<dbReference type="RefSeq" id="WP_193003060.1">
    <property type="nucleotide sequence ID" value="NZ_CP040449.1"/>
</dbReference>
<proteinExistence type="predicted"/>